<evidence type="ECO:0000256" key="2">
    <source>
        <dbReference type="RuleBase" id="RU003457"/>
    </source>
</evidence>
<feature type="domain" description="Pirin N-terminal" evidence="3">
    <location>
        <begin position="48"/>
        <end position="114"/>
    </location>
</feature>
<dbReference type="OrthoDB" id="9780903at2"/>
<accession>A0A844HTF3</accession>
<name>A0A844HTF3_9RHOB</name>
<evidence type="ECO:0000256" key="1">
    <source>
        <dbReference type="ARBA" id="ARBA00008416"/>
    </source>
</evidence>
<dbReference type="InterPro" id="IPR014710">
    <property type="entry name" value="RmlC-like_jellyroll"/>
</dbReference>
<proteinExistence type="inferred from homology"/>
<keyword evidence="5" id="KW-1185">Reference proteome</keyword>
<evidence type="ECO:0000259" key="3">
    <source>
        <dbReference type="Pfam" id="PF02678"/>
    </source>
</evidence>
<dbReference type="PANTHER" id="PTHR43212">
    <property type="entry name" value="QUERCETIN 2,3-DIOXYGENASE"/>
    <property type="match status" value="1"/>
</dbReference>
<dbReference type="PANTHER" id="PTHR43212:SF3">
    <property type="entry name" value="QUERCETIN 2,3-DIOXYGENASE"/>
    <property type="match status" value="1"/>
</dbReference>
<dbReference type="EMBL" id="WMIG01000011">
    <property type="protein sequence ID" value="MTH60871.1"/>
    <property type="molecule type" value="Genomic_DNA"/>
</dbReference>
<dbReference type="InterPro" id="IPR011051">
    <property type="entry name" value="RmlC_Cupin_sf"/>
</dbReference>
<dbReference type="Pfam" id="PF02678">
    <property type="entry name" value="Pirin"/>
    <property type="match status" value="1"/>
</dbReference>
<gene>
    <name evidence="4" type="ORF">GL300_16780</name>
</gene>
<protein>
    <submittedName>
        <fullName evidence="4">Pimeloyl-CoA dehydrogenase</fullName>
    </submittedName>
</protein>
<sequence>MKPVKLGLEAKRSHRNGGFGIDILHPGLRLDGNDSGIGAIGRIDHANIGAGTVVRMHPHRDDEILSYMRSGTMIHRDTVGNEEALTNRRMMMMNAGHTFQHEERMASEVAMLQIFLRPRAPDLEPTVQFHDFEEVTSDNDWRMIAGPMGTAPLEVRANVWVQDTHLGRNEQRDIPPVPVKGATRLLYVFSGMVSVAGTSLREGESIVLDDGAYGVATREGSNLVLLSTDTSAPVYKQGMFSGNMIGR</sequence>
<organism evidence="4 5">
    <name type="scientific">Paracoccus litorisediminis</name>
    <dbReference type="NCBI Taxonomy" id="2006130"/>
    <lineage>
        <taxon>Bacteria</taxon>
        <taxon>Pseudomonadati</taxon>
        <taxon>Pseudomonadota</taxon>
        <taxon>Alphaproteobacteria</taxon>
        <taxon>Rhodobacterales</taxon>
        <taxon>Paracoccaceae</taxon>
        <taxon>Paracoccus</taxon>
    </lineage>
</organism>
<comment type="similarity">
    <text evidence="1 2">Belongs to the pirin family.</text>
</comment>
<dbReference type="AlphaFoldDB" id="A0A844HTF3"/>
<dbReference type="SUPFAM" id="SSF51182">
    <property type="entry name" value="RmlC-like cupins"/>
    <property type="match status" value="1"/>
</dbReference>
<comment type="caution">
    <text evidence="4">The sequence shown here is derived from an EMBL/GenBank/DDBJ whole genome shotgun (WGS) entry which is preliminary data.</text>
</comment>
<dbReference type="InterPro" id="IPR003829">
    <property type="entry name" value="Pirin_N_dom"/>
</dbReference>
<dbReference type="RefSeq" id="WP_155040817.1">
    <property type="nucleotide sequence ID" value="NZ_WMIG01000011.1"/>
</dbReference>
<reference evidence="4 5" key="1">
    <citation type="submission" date="2019-11" db="EMBL/GenBank/DDBJ databases">
        <authorList>
            <person name="Dong K."/>
        </authorList>
    </citation>
    <scope>NUCLEOTIDE SEQUENCE [LARGE SCALE GENOMIC DNA]</scope>
    <source>
        <strain evidence="4 5">NBRC 112902</strain>
    </source>
</reference>
<evidence type="ECO:0000313" key="5">
    <source>
        <dbReference type="Proteomes" id="UP000449846"/>
    </source>
</evidence>
<dbReference type="Gene3D" id="2.60.120.10">
    <property type="entry name" value="Jelly Rolls"/>
    <property type="match status" value="2"/>
</dbReference>
<evidence type="ECO:0000313" key="4">
    <source>
        <dbReference type="EMBL" id="MTH60871.1"/>
    </source>
</evidence>
<dbReference type="Proteomes" id="UP000449846">
    <property type="component" value="Unassembled WGS sequence"/>
</dbReference>
<dbReference type="InterPro" id="IPR012093">
    <property type="entry name" value="Pirin"/>
</dbReference>